<gene>
    <name evidence="1" type="ORF">PGIGA_G00153270</name>
</gene>
<sequence>MHLLRWLPAAVKNQEEEEEEEQHEEERDLQFKAMAMIRVVSQKFSICAEMGISQILSGCWRPLVKKLHLLVLRVPASAPC</sequence>
<evidence type="ECO:0000313" key="1">
    <source>
        <dbReference type="EMBL" id="MCI4393071.1"/>
    </source>
</evidence>
<dbReference type="Proteomes" id="UP000829447">
    <property type="component" value="Linkage Group LG25"/>
</dbReference>
<protein>
    <submittedName>
        <fullName evidence="1">Uncharacterized protein</fullName>
    </submittedName>
</protein>
<comment type="caution">
    <text evidence="1">The sequence shown here is derived from an EMBL/GenBank/DDBJ whole genome shotgun (WGS) entry which is preliminary data.</text>
</comment>
<reference evidence="1 2" key="1">
    <citation type="journal article" date="2022" name="bioRxiv">
        <title>An ancient truncated duplication of the anti-Mullerian hormone receptor type 2 gene is a potential conserved master sex determinant in the Pangasiidae catfish family.</title>
        <authorList>
            <person name="Wen M."/>
            <person name="Pan Q."/>
            <person name="Jouanno E."/>
            <person name="Montfort J."/>
            <person name="Zahm M."/>
            <person name="Cabau C."/>
            <person name="Klopp C."/>
            <person name="Iampietro C."/>
            <person name="Roques C."/>
            <person name="Bouchez O."/>
            <person name="Castinel A."/>
            <person name="Donnadieu C."/>
            <person name="Parrinello H."/>
            <person name="Poncet C."/>
            <person name="Belmonte E."/>
            <person name="Gautier V."/>
            <person name="Avarre J.-C."/>
            <person name="Dugue R."/>
            <person name="Gustiano R."/>
            <person name="Ha T.T.T."/>
            <person name="Campet M."/>
            <person name="Sriphairoj K."/>
            <person name="Ribolli J."/>
            <person name="de Almeida F.L."/>
            <person name="Desvignes T."/>
            <person name="Postlethwait J.H."/>
            <person name="Bucao C.F."/>
            <person name="Robinson-Rechavi M."/>
            <person name="Bobe J."/>
            <person name="Herpin A."/>
            <person name="Guiguen Y."/>
        </authorList>
    </citation>
    <scope>NUCLEOTIDE SEQUENCE [LARGE SCALE GENOMIC DNA]</scope>
    <source>
        <strain evidence="1">YG-Dec2019</strain>
    </source>
</reference>
<keyword evidence="2" id="KW-1185">Reference proteome</keyword>
<dbReference type="EMBL" id="CM040478">
    <property type="protein sequence ID" value="MCI4393071.1"/>
    <property type="molecule type" value="Genomic_DNA"/>
</dbReference>
<evidence type="ECO:0000313" key="2">
    <source>
        <dbReference type="Proteomes" id="UP000829447"/>
    </source>
</evidence>
<name>A0ACC5XPC9_PANGG</name>
<accession>A0ACC5XPC9</accession>
<proteinExistence type="predicted"/>
<organism evidence="1 2">
    <name type="scientific">Pangasianodon gigas</name>
    <name type="common">Mekong giant catfish</name>
    <name type="synonym">Pangasius gigas</name>
    <dbReference type="NCBI Taxonomy" id="30993"/>
    <lineage>
        <taxon>Eukaryota</taxon>
        <taxon>Metazoa</taxon>
        <taxon>Chordata</taxon>
        <taxon>Craniata</taxon>
        <taxon>Vertebrata</taxon>
        <taxon>Euteleostomi</taxon>
        <taxon>Actinopterygii</taxon>
        <taxon>Neopterygii</taxon>
        <taxon>Teleostei</taxon>
        <taxon>Ostariophysi</taxon>
        <taxon>Siluriformes</taxon>
        <taxon>Pangasiidae</taxon>
        <taxon>Pangasianodon</taxon>
    </lineage>
</organism>